<sequence length="216" mass="23936">MKMIGRKSLTRLDKRPSLPDLRKRLKIVVIDDDPNAFPVKALNDEGYTIEHWEEVRSLSRLEAGDFDIIVLDITGVAEKLSPEDGLAVLEHLKWQNPSQVIVAFSGHSFDLGKQRFFDLADDTLPKPVNVLKCKQVLDQLIQTKFTVEHLWGTLVSLMTNEEVPDKIIRKLERQIASAISRGGDPDYGAIVSRALGKADLAARIAAPLGTIASLCG</sequence>
<dbReference type="Gene3D" id="3.40.50.2300">
    <property type="match status" value="1"/>
</dbReference>
<name>X0X4B7_9ZZZZ</name>
<reference evidence="2" key="1">
    <citation type="journal article" date="2014" name="Front. Microbiol.">
        <title>High frequency of phylogenetically diverse reductive dehalogenase-homologous genes in deep subseafloor sedimentary metagenomes.</title>
        <authorList>
            <person name="Kawai M."/>
            <person name="Futagami T."/>
            <person name="Toyoda A."/>
            <person name="Takaki Y."/>
            <person name="Nishi S."/>
            <person name="Hori S."/>
            <person name="Arai W."/>
            <person name="Tsubouchi T."/>
            <person name="Morono Y."/>
            <person name="Uchiyama I."/>
            <person name="Ito T."/>
            <person name="Fujiyama A."/>
            <person name="Inagaki F."/>
            <person name="Takami H."/>
        </authorList>
    </citation>
    <scope>NUCLEOTIDE SEQUENCE</scope>
    <source>
        <strain evidence="2">Expedition CK06-06</strain>
    </source>
</reference>
<dbReference type="InterPro" id="IPR001789">
    <property type="entry name" value="Sig_transdc_resp-reg_receiver"/>
</dbReference>
<evidence type="ECO:0000259" key="1">
    <source>
        <dbReference type="PROSITE" id="PS50110"/>
    </source>
</evidence>
<dbReference type="SUPFAM" id="SSF52172">
    <property type="entry name" value="CheY-like"/>
    <property type="match status" value="1"/>
</dbReference>
<feature type="domain" description="Response regulatory" evidence="1">
    <location>
        <begin position="26"/>
        <end position="141"/>
    </location>
</feature>
<dbReference type="AlphaFoldDB" id="X0X4B7"/>
<comment type="caution">
    <text evidence="2">The sequence shown here is derived from an EMBL/GenBank/DDBJ whole genome shotgun (WGS) entry which is preliminary data.</text>
</comment>
<accession>X0X4B7</accession>
<proteinExistence type="predicted"/>
<dbReference type="InterPro" id="IPR011006">
    <property type="entry name" value="CheY-like_superfamily"/>
</dbReference>
<dbReference type="PROSITE" id="PS50110">
    <property type="entry name" value="RESPONSE_REGULATORY"/>
    <property type="match status" value="1"/>
</dbReference>
<evidence type="ECO:0000313" key="2">
    <source>
        <dbReference type="EMBL" id="GAG31458.1"/>
    </source>
</evidence>
<dbReference type="SMART" id="SM00448">
    <property type="entry name" value="REC"/>
    <property type="match status" value="1"/>
</dbReference>
<organism evidence="2">
    <name type="scientific">marine sediment metagenome</name>
    <dbReference type="NCBI Taxonomy" id="412755"/>
    <lineage>
        <taxon>unclassified sequences</taxon>
        <taxon>metagenomes</taxon>
        <taxon>ecological metagenomes</taxon>
    </lineage>
</organism>
<dbReference type="GO" id="GO:0000160">
    <property type="term" value="P:phosphorelay signal transduction system"/>
    <property type="evidence" value="ECO:0007669"/>
    <property type="project" value="InterPro"/>
</dbReference>
<protein>
    <recommendedName>
        <fullName evidence="1">Response regulatory domain-containing protein</fullName>
    </recommendedName>
</protein>
<dbReference type="EMBL" id="BARS01044005">
    <property type="protein sequence ID" value="GAG31458.1"/>
    <property type="molecule type" value="Genomic_DNA"/>
</dbReference>
<gene>
    <name evidence="2" type="ORF">S01H1_66544</name>
</gene>